<sequence length="302" mass="34836">MNVKLENDYSNHYIHSGIVPNTYISNIDNPLEGYPKLQKLKELKQKQIEKHQIPPFGCKVKPKDMPAVITNWCTEKNLQFDVVMIGALSTESVLPVLNQLPLAKLCAKPGFLFIWTTEKHILELSVFLNTKLNKKFRRSEELIFIPVNKNSNVFPEQTSDAVFQNQQWHCWMCITGTVRRSSDSHLIHCNVDTDLQFETSNSPVTSHIPDTIYKVAENFSNSNRRLHIIPYSMGYNLFVRSRPGWVIMSPDVLLDNFDPIKYESSLYSKSLINNKGNHVQYLVSQTQEIEELRPKSPNNSNR</sequence>
<keyword evidence="2" id="KW-0539">Nucleus</keyword>
<dbReference type="STRING" id="590646.G3BEA8"/>
<reference evidence="4 5" key="1">
    <citation type="journal article" date="2011" name="Proc. Natl. Acad. Sci. U.S.A.">
        <title>Comparative genomics of xylose-fermenting fungi for enhanced biofuel production.</title>
        <authorList>
            <person name="Wohlbach D.J."/>
            <person name="Kuo A."/>
            <person name="Sato T.K."/>
            <person name="Potts K.M."/>
            <person name="Salamov A.A."/>
            <person name="LaButti K.M."/>
            <person name="Sun H."/>
            <person name="Clum A."/>
            <person name="Pangilinan J.L."/>
            <person name="Lindquist E.A."/>
            <person name="Lucas S."/>
            <person name="Lapidus A."/>
            <person name="Jin M."/>
            <person name="Gunawan C."/>
            <person name="Balan V."/>
            <person name="Dale B.E."/>
            <person name="Jeffries T.W."/>
            <person name="Zinkel R."/>
            <person name="Barry K.W."/>
            <person name="Grigoriev I.V."/>
            <person name="Gasch A.P."/>
        </authorList>
    </citation>
    <scope>NUCLEOTIDE SEQUENCE [LARGE SCALE GENOMIC DNA]</scope>
    <source>
        <strain evidence="5">ATCC 10573 / BCRC 21748 / CBS 615 / JCM 9827 / NBRC 10315 / NRRL Y-1498 / VKM Y-70</strain>
    </source>
</reference>
<dbReference type="EMBL" id="GL996528">
    <property type="protein sequence ID" value="EGV60504.1"/>
    <property type="molecule type" value="Genomic_DNA"/>
</dbReference>
<dbReference type="InterPro" id="IPR045123">
    <property type="entry name" value="METTL14-like"/>
</dbReference>
<dbReference type="KEGG" id="cten:18246174"/>
<evidence type="ECO:0008006" key="6">
    <source>
        <dbReference type="Google" id="ProtNLM"/>
    </source>
</evidence>
<name>G3BEA8_CANTC</name>
<organism evidence="5">
    <name type="scientific">Candida tenuis (strain ATCC 10573 / BCRC 21748 / CBS 615 / JCM 9827 / NBRC 10315 / NRRL Y-1498 / VKM Y-70)</name>
    <name type="common">Yeast</name>
    <name type="synonym">Yamadazyma tenuis</name>
    <dbReference type="NCBI Taxonomy" id="590646"/>
    <lineage>
        <taxon>Eukaryota</taxon>
        <taxon>Fungi</taxon>
        <taxon>Dikarya</taxon>
        <taxon>Ascomycota</taxon>
        <taxon>Saccharomycotina</taxon>
        <taxon>Pichiomycetes</taxon>
        <taxon>Debaryomycetaceae</taxon>
        <taxon>Yamadazyma</taxon>
    </lineage>
</organism>
<evidence type="ECO:0000313" key="4">
    <source>
        <dbReference type="EMBL" id="EGV60504.1"/>
    </source>
</evidence>
<evidence type="ECO:0000256" key="3">
    <source>
        <dbReference type="PROSITE-ProRule" id="PRU00489"/>
    </source>
</evidence>
<comment type="subcellular location">
    <subcellularLocation>
        <location evidence="1">Nucleus</location>
    </subcellularLocation>
</comment>
<protein>
    <recommendedName>
        <fullName evidence="6">Karyogamy protein KAR4</fullName>
    </recommendedName>
</protein>
<keyword evidence="5" id="KW-1185">Reference proteome</keyword>
<dbReference type="GO" id="GO:0036396">
    <property type="term" value="C:RNA N6-methyladenosine methyltransferase complex"/>
    <property type="evidence" value="ECO:0007669"/>
    <property type="project" value="TreeGrafter"/>
</dbReference>
<dbReference type="InterPro" id="IPR007757">
    <property type="entry name" value="MT-A70-like"/>
</dbReference>
<dbReference type="PANTHER" id="PTHR13107:SF0">
    <property type="entry name" value="N6-ADENOSINE-METHYLTRANSFERASE NON-CATALYTIC SUBUNIT"/>
    <property type="match status" value="1"/>
</dbReference>
<dbReference type="Proteomes" id="UP000000707">
    <property type="component" value="Unassembled WGS sequence"/>
</dbReference>
<dbReference type="eggNOG" id="KOG2097">
    <property type="taxonomic scope" value="Eukaryota"/>
</dbReference>
<dbReference type="HOGENOM" id="CLU_046318_0_0_1"/>
<dbReference type="PANTHER" id="PTHR13107">
    <property type="entry name" value="N6-ADENOSINE-METHYLTRANSFERASE NON-CATALYTIC SUBUNIT"/>
    <property type="match status" value="1"/>
</dbReference>
<proteinExistence type="inferred from homology"/>
<gene>
    <name evidence="4" type="ORF">CANTEDRAFT_110179</name>
</gene>
<dbReference type="PROSITE" id="PS51592">
    <property type="entry name" value="SAM_MTA70L_2"/>
    <property type="match status" value="1"/>
</dbReference>
<dbReference type="GO" id="GO:0003729">
    <property type="term" value="F:mRNA binding"/>
    <property type="evidence" value="ECO:0007669"/>
    <property type="project" value="TreeGrafter"/>
</dbReference>
<dbReference type="AlphaFoldDB" id="G3BEA8"/>
<comment type="similarity">
    <text evidence="3">Belongs to the MT-A70-like family.</text>
</comment>
<dbReference type="GO" id="GO:0005634">
    <property type="term" value="C:nucleus"/>
    <property type="evidence" value="ECO:0007669"/>
    <property type="project" value="UniProtKB-SubCell"/>
</dbReference>
<dbReference type="PROSITE" id="PS51143">
    <property type="entry name" value="MT_A70"/>
    <property type="match status" value="1"/>
</dbReference>
<dbReference type="GeneID" id="18246174"/>
<evidence type="ECO:0000313" key="5">
    <source>
        <dbReference type="Proteomes" id="UP000000707"/>
    </source>
</evidence>
<accession>G3BEA8</accession>
<evidence type="ECO:0000256" key="1">
    <source>
        <dbReference type="ARBA" id="ARBA00004123"/>
    </source>
</evidence>
<dbReference type="Pfam" id="PF05063">
    <property type="entry name" value="MT-A70"/>
    <property type="match status" value="1"/>
</dbReference>
<evidence type="ECO:0000256" key="2">
    <source>
        <dbReference type="ARBA" id="ARBA00023242"/>
    </source>
</evidence>
<dbReference type="OrthoDB" id="14833at2759"/>